<feature type="region of interest" description="Disordered" evidence="1">
    <location>
        <begin position="51"/>
        <end position="71"/>
    </location>
</feature>
<accession>A0ABY9E5Q5</accession>
<evidence type="ECO:0000313" key="3">
    <source>
        <dbReference type="Proteomes" id="UP001321520"/>
    </source>
</evidence>
<dbReference type="InterPro" id="IPR006522">
    <property type="entry name" value="Phage_virion_morphogenesis"/>
</dbReference>
<dbReference type="NCBIfam" id="TIGR01635">
    <property type="entry name" value="tail_comp_S"/>
    <property type="match status" value="1"/>
</dbReference>
<sequence>MRATLDLSGHLTLRRQLQLLALKPAQRRRLAATLGRKVRVYSRKRLRAQKDLRGRTWAPRTKPRSGKRKLLRGMSKRMGLHSDTRGAEIGYAANVTGKIAYAHQHGVPETWNAAKAHKLRGRPDYEAPATRRQARALKREGFVVRRKGGKKKKPTMRWITEQMTQGQAGLILKQMREGGQSKKSWVIPLPERSFLGANAREIEALTNRIFDETLGRMQREYALARTNPPIHIDRG</sequence>
<feature type="compositionally biased region" description="Basic residues" evidence="1">
    <location>
        <begin position="61"/>
        <end position="71"/>
    </location>
</feature>
<organism evidence="2 3">
    <name type="scientific">Microbulbifer spongiae</name>
    <dbReference type="NCBI Taxonomy" id="2944933"/>
    <lineage>
        <taxon>Bacteria</taxon>
        <taxon>Pseudomonadati</taxon>
        <taxon>Pseudomonadota</taxon>
        <taxon>Gammaproteobacteria</taxon>
        <taxon>Cellvibrionales</taxon>
        <taxon>Microbulbiferaceae</taxon>
        <taxon>Microbulbifer</taxon>
    </lineage>
</organism>
<gene>
    <name evidence="2" type="ORF">M8T91_10390</name>
</gene>
<evidence type="ECO:0000256" key="1">
    <source>
        <dbReference type="SAM" id="MobiDB-lite"/>
    </source>
</evidence>
<dbReference type="RefSeq" id="WP_301414074.1">
    <property type="nucleotide sequence ID" value="NZ_CP098023.1"/>
</dbReference>
<evidence type="ECO:0000313" key="2">
    <source>
        <dbReference type="EMBL" id="WKD48343.1"/>
    </source>
</evidence>
<proteinExistence type="predicted"/>
<dbReference type="Proteomes" id="UP001321520">
    <property type="component" value="Chromosome"/>
</dbReference>
<name>A0ABY9E5Q5_9GAMM</name>
<reference evidence="2 3" key="1">
    <citation type="submission" date="2022-05" db="EMBL/GenBank/DDBJ databases">
        <title>Microbulbifer sp. nov., isolated from sponge.</title>
        <authorList>
            <person name="Gao L."/>
        </authorList>
    </citation>
    <scope>NUCLEOTIDE SEQUENCE [LARGE SCALE GENOMIC DNA]</scope>
    <source>
        <strain evidence="2 3">MI-G</strain>
    </source>
</reference>
<keyword evidence="3" id="KW-1185">Reference proteome</keyword>
<protein>
    <submittedName>
        <fullName evidence="2">Phage virion morphogenesis protein</fullName>
    </submittedName>
</protein>
<dbReference type="EMBL" id="CP098023">
    <property type="protein sequence ID" value="WKD48343.1"/>
    <property type="molecule type" value="Genomic_DNA"/>
</dbReference>